<accession>A0A818YZX5</accession>
<comment type="caution">
    <text evidence="3">The sequence shown here is derived from an EMBL/GenBank/DDBJ whole genome shotgun (WGS) entry which is preliminary data.</text>
</comment>
<evidence type="ECO:0000313" key="4">
    <source>
        <dbReference type="Proteomes" id="UP000663842"/>
    </source>
</evidence>
<evidence type="ECO:0000256" key="1">
    <source>
        <dbReference type="SAM" id="Phobius"/>
    </source>
</evidence>
<gene>
    <name evidence="3" type="ORF">UXM345_LOCUS2619</name>
</gene>
<feature type="transmembrane region" description="Helical" evidence="1">
    <location>
        <begin position="583"/>
        <end position="601"/>
    </location>
</feature>
<dbReference type="PANTHER" id="PTHR14611">
    <property type="entry name" value="TECTONIC FAMILY MEMBER"/>
    <property type="match status" value="1"/>
</dbReference>
<feature type="domain" description="Tectonic-1-3" evidence="2">
    <location>
        <begin position="204"/>
        <end position="353"/>
    </location>
</feature>
<keyword evidence="1" id="KW-0812">Transmembrane</keyword>
<dbReference type="InterPro" id="IPR011677">
    <property type="entry name" value="TCTN1-3_dom"/>
</dbReference>
<dbReference type="PANTHER" id="PTHR14611:SF2">
    <property type="entry name" value="TECTONIC"/>
    <property type="match status" value="1"/>
</dbReference>
<reference evidence="3" key="1">
    <citation type="submission" date="2021-02" db="EMBL/GenBank/DDBJ databases">
        <authorList>
            <person name="Nowell W R."/>
        </authorList>
    </citation>
    <scope>NUCLEOTIDE SEQUENCE</scope>
</reference>
<proteinExistence type="predicted"/>
<protein>
    <recommendedName>
        <fullName evidence="2">Tectonic-1-3 domain-containing protein</fullName>
    </recommendedName>
</protein>
<feature type="domain" description="Tectonic-1-3" evidence="2">
    <location>
        <begin position="366"/>
        <end position="549"/>
    </location>
</feature>
<organism evidence="3 4">
    <name type="scientific">Rotaria magnacalcarata</name>
    <dbReference type="NCBI Taxonomy" id="392030"/>
    <lineage>
        <taxon>Eukaryota</taxon>
        <taxon>Metazoa</taxon>
        <taxon>Spiralia</taxon>
        <taxon>Gnathifera</taxon>
        <taxon>Rotifera</taxon>
        <taxon>Eurotatoria</taxon>
        <taxon>Bdelloidea</taxon>
        <taxon>Philodinida</taxon>
        <taxon>Philodinidae</taxon>
        <taxon>Rotaria</taxon>
    </lineage>
</organism>
<name>A0A818YZX5_9BILA</name>
<keyword evidence="1" id="KW-0472">Membrane</keyword>
<dbReference type="EMBL" id="CAJOBF010000161">
    <property type="protein sequence ID" value="CAF3762040.1"/>
    <property type="molecule type" value="Genomic_DNA"/>
</dbReference>
<dbReference type="InterPro" id="IPR028172">
    <property type="entry name" value="FT20"/>
</dbReference>
<dbReference type="GO" id="GO:0030030">
    <property type="term" value="P:cell projection organization"/>
    <property type="evidence" value="ECO:0007669"/>
    <property type="project" value="UniProtKB-KW"/>
</dbReference>
<dbReference type="InterPro" id="IPR040354">
    <property type="entry name" value="TCTN1-3"/>
</dbReference>
<dbReference type="Proteomes" id="UP000663842">
    <property type="component" value="Unassembled WGS sequence"/>
</dbReference>
<keyword evidence="1" id="KW-1133">Transmembrane helix</keyword>
<dbReference type="Pfam" id="PF14931">
    <property type="entry name" value="IFT20"/>
    <property type="match status" value="1"/>
</dbReference>
<evidence type="ECO:0000313" key="3">
    <source>
        <dbReference type="EMBL" id="CAF3762040.1"/>
    </source>
</evidence>
<sequence length="602" mass="66122">MLKSASKYREFEKQQLQSLIKEKIVEFDRLRVEYESLQKTEREQSGKMEQLSLKVFLILLFSQVVRCQNVATNPNDTAIGNCTCNENNNLCDASCCCDSDCSEQEIKALNCLVLEPRENSNSIPSKPTSQSKCYGNVPIFKSNSPNIIEKQDDLLCIYDQQNIDSDNAYYQQINQKLDSFISPRSINIDTSVPSPLGTPTELTDYQVGTSVFRYIPTTNTTTYFSLPIKLFNSELCSGLQPITYMNDFTSTCNQPVNQQTCLNALNGDKYINSFSLVTNPSTLANNLTSITCTPSGGSAANWSNSTCSDALQILTLTIFYTNPTGIQTCTVALSVNQINSSLVEQTFNVRFIRTGSTNLTSPSRSGNPGYSTRAPIIAGTLNGNSISTSTFSVLRPSIGGDCSGTPSIPIRFGENIQSTCQFSPASSCPNQTELSSIFLSITSFNIYVAAYGNSDPSNVTGNWLLVTYCVYDIGSSNEPVCLSGSRPNPSGNECYTRMDIQIAYANTGSVSNPQPILGAVIFHYQRINITTTTTLTKPLLITQTVTFQDLSNAPVTEGDQLPKPNVRLPGDFFYPFTLNRANVAISFSSFCYLLIMFVFTLM</sequence>
<evidence type="ECO:0000259" key="2">
    <source>
        <dbReference type="Pfam" id="PF07773"/>
    </source>
</evidence>
<dbReference type="AlphaFoldDB" id="A0A818YZX5"/>
<dbReference type="Pfam" id="PF07773">
    <property type="entry name" value="TCTN_DUF1619"/>
    <property type="match status" value="2"/>
</dbReference>